<dbReference type="PROSITE" id="PS00098">
    <property type="entry name" value="THIOLASE_1"/>
    <property type="match status" value="1"/>
</dbReference>
<dbReference type="KEGG" id="bcop:JD108_04225"/>
<protein>
    <recommendedName>
        <fullName evidence="5">acetyl-CoA C-acyltransferase</fullName>
        <ecNumber evidence="5">2.3.1.16</ecNumber>
    </recommendedName>
</protein>
<proteinExistence type="inferred from homology"/>
<dbReference type="GO" id="GO:0005737">
    <property type="term" value="C:cytoplasm"/>
    <property type="evidence" value="ECO:0007669"/>
    <property type="project" value="UniProtKB-ARBA"/>
</dbReference>
<evidence type="ECO:0000259" key="9">
    <source>
        <dbReference type="Pfam" id="PF02803"/>
    </source>
</evidence>
<dbReference type="InterPro" id="IPR020616">
    <property type="entry name" value="Thiolase_N"/>
</dbReference>
<reference evidence="11" key="2">
    <citation type="submission" date="2021-04" db="EMBL/GenBank/DDBJ databases">
        <title>Brevibacillus composti FJAT-54423, complete genome.</title>
        <authorList>
            <person name="Tang R."/>
        </authorList>
    </citation>
    <scope>NUCLEOTIDE SEQUENCE</scope>
    <source>
        <strain evidence="11">FJAT-54424</strain>
    </source>
</reference>
<dbReference type="Pfam" id="PF00108">
    <property type="entry name" value="Thiolase_N"/>
    <property type="match status" value="1"/>
</dbReference>
<dbReference type="FunFam" id="3.40.47.10:FF:000010">
    <property type="entry name" value="Acetyl-CoA acetyltransferase (Thiolase)"/>
    <property type="match status" value="1"/>
</dbReference>
<keyword evidence="3 7" id="KW-0808">Transferase</keyword>
<dbReference type="InterPro" id="IPR016039">
    <property type="entry name" value="Thiolase-like"/>
</dbReference>
<dbReference type="Pfam" id="PF02803">
    <property type="entry name" value="Thiolase_C"/>
    <property type="match status" value="1"/>
</dbReference>
<evidence type="ECO:0000256" key="5">
    <source>
        <dbReference type="ARBA" id="ARBA00024073"/>
    </source>
</evidence>
<dbReference type="PROSITE" id="PS00099">
    <property type="entry name" value="THIOLASE_3"/>
    <property type="match status" value="1"/>
</dbReference>
<dbReference type="Proteomes" id="UP000677234">
    <property type="component" value="Chromosome"/>
</dbReference>
<evidence type="ECO:0000256" key="2">
    <source>
        <dbReference type="ARBA" id="ARBA00010982"/>
    </source>
</evidence>
<dbReference type="InterPro" id="IPR020610">
    <property type="entry name" value="Thiolase_AS"/>
</dbReference>
<dbReference type="NCBIfam" id="NF005805">
    <property type="entry name" value="PRK07661.1"/>
    <property type="match status" value="1"/>
</dbReference>
<name>A0A7T5EM42_9BACL</name>
<evidence type="ECO:0000256" key="7">
    <source>
        <dbReference type="RuleBase" id="RU003557"/>
    </source>
</evidence>
<evidence type="ECO:0000256" key="3">
    <source>
        <dbReference type="ARBA" id="ARBA00022679"/>
    </source>
</evidence>
<feature type="active site" description="Proton acceptor" evidence="6">
    <location>
        <position position="348"/>
    </location>
</feature>
<evidence type="ECO:0000313" key="13">
    <source>
        <dbReference type="Proteomes" id="UP000677234"/>
    </source>
</evidence>
<evidence type="ECO:0000313" key="10">
    <source>
        <dbReference type="EMBL" id="QQE75146.1"/>
    </source>
</evidence>
<dbReference type="InterPro" id="IPR002155">
    <property type="entry name" value="Thiolase"/>
</dbReference>
<evidence type="ECO:0000313" key="11">
    <source>
        <dbReference type="EMBL" id="QUO42234.1"/>
    </source>
</evidence>
<accession>A0A7T5EM42</accession>
<dbReference type="InterPro" id="IPR020615">
    <property type="entry name" value="Thiolase_acyl_enz_int_AS"/>
</dbReference>
<dbReference type="Proteomes" id="UP000595847">
    <property type="component" value="Chromosome"/>
</dbReference>
<dbReference type="GO" id="GO:0010124">
    <property type="term" value="P:phenylacetate catabolic process"/>
    <property type="evidence" value="ECO:0007669"/>
    <property type="project" value="TreeGrafter"/>
</dbReference>
<dbReference type="EC" id="2.3.1.16" evidence="5"/>
<comment type="pathway">
    <text evidence="1">Lipid metabolism.</text>
</comment>
<evidence type="ECO:0000256" key="1">
    <source>
        <dbReference type="ARBA" id="ARBA00005189"/>
    </source>
</evidence>
<dbReference type="CDD" id="cd00751">
    <property type="entry name" value="thiolase"/>
    <property type="match status" value="1"/>
</dbReference>
<dbReference type="InterPro" id="IPR050215">
    <property type="entry name" value="Thiolase-like_sf_Thiolase"/>
</dbReference>
<dbReference type="SUPFAM" id="SSF53901">
    <property type="entry name" value="Thiolase-like"/>
    <property type="match status" value="2"/>
</dbReference>
<dbReference type="EMBL" id="CP066308">
    <property type="protein sequence ID" value="QQE75146.1"/>
    <property type="molecule type" value="Genomic_DNA"/>
</dbReference>
<evidence type="ECO:0000259" key="8">
    <source>
        <dbReference type="Pfam" id="PF00108"/>
    </source>
</evidence>
<dbReference type="PANTHER" id="PTHR43853:SF21">
    <property type="entry name" value="STEROID 3-KETOACYL-COA THIOLASE"/>
    <property type="match status" value="1"/>
</dbReference>
<keyword evidence="13" id="KW-1185">Reference proteome</keyword>
<dbReference type="GO" id="GO:0003988">
    <property type="term" value="F:acetyl-CoA C-acyltransferase activity"/>
    <property type="evidence" value="ECO:0007669"/>
    <property type="project" value="UniProtKB-EC"/>
</dbReference>
<organism evidence="10 12">
    <name type="scientific">Brevibacillus composti</name>
    <dbReference type="NCBI Taxonomy" id="2796470"/>
    <lineage>
        <taxon>Bacteria</taxon>
        <taxon>Bacillati</taxon>
        <taxon>Bacillota</taxon>
        <taxon>Bacilli</taxon>
        <taxon>Bacillales</taxon>
        <taxon>Paenibacillaceae</taxon>
        <taxon>Brevibacillus</taxon>
    </lineage>
</organism>
<dbReference type="Gene3D" id="3.40.47.10">
    <property type="match status" value="1"/>
</dbReference>
<dbReference type="EMBL" id="CP073708">
    <property type="protein sequence ID" value="QUO42234.1"/>
    <property type="molecule type" value="Genomic_DNA"/>
</dbReference>
<gene>
    <name evidence="10" type="ORF">JD108_04225</name>
    <name evidence="11" type="ORF">KDJ56_04225</name>
</gene>
<feature type="active site" description="Acyl-thioester intermediate" evidence="6">
    <location>
        <position position="91"/>
    </location>
</feature>
<feature type="domain" description="Thiolase N-terminal" evidence="8">
    <location>
        <begin position="5"/>
        <end position="261"/>
    </location>
</feature>
<reference evidence="10 12" key="1">
    <citation type="submission" date="2020-12" db="EMBL/GenBank/DDBJ databases">
        <title>strain FJAT-54423T represents a novel species of the genus Brevibacillus.</title>
        <authorList>
            <person name="Tang R."/>
        </authorList>
    </citation>
    <scope>NUCLEOTIDE SEQUENCE [LARGE SCALE GENOMIC DNA]</scope>
    <source>
        <strain evidence="10 12">FJAT-54423</strain>
    </source>
</reference>
<feature type="domain" description="Thiolase C-terminal" evidence="9">
    <location>
        <begin position="270"/>
        <end position="390"/>
    </location>
</feature>
<keyword evidence="4 7" id="KW-0012">Acyltransferase</keyword>
<dbReference type="PANTHER" id="PTHR43853">
    <property type="entry name" value="3-KETOACYL-COA THIOLASE, PEROXISOMAL"/>
    <property type="match status" value="1"/>
</dbReference>
<dbReference type="NCBIfam" id="TIGR01930">
    <property type="entry name" value="AcCoA-C-Actrans"/>
    <property type="match status" value="1"/>
</dbReference>
<dbReference type="AlphaFoldDB" id="A0A7T5EM42"/>
<dbReference type="PIRSF" id="PIRSF000429">
    <property type="entry name" value="Ac-CoA_Ac_transf"/>
    <property type="match status" value="1"/>
</dbReference>
<dbReference type="PROSITE" id="PS00737">
    <property type="entry name" value="THIOLASE_2"/>
    <property type="match status" value="1"/>
</dbReference>
<evidence type="ECO:0000256" key="4">
    <source>
        <dbReference type="ARBA" id="ARBA00023315"/>
    </source>
</evidence>
<dbReference type="InterPro" id="IPR020613">
    <property type="entry name" value="Thiolase_CS"/>
</dbReference>
<dbReference type="RefSeq" id="WP_198828676.1">
    <property type="nucleotide sequence ID" value="NZ_CP066308.1"/>
</dbReference>
<comment type="similarity">
    <text evidence="2 7">Belongs to the thiolase-like superfamily. Thiolase family.</text>
</comment>
<feature type="active site" description="Proton acceptor" evidence="6">
    <location>
        <position position="378"/>
    </location>
</feature>
<evidence type="ECO:0000313" key="12">
    <source>
        <dbReference type="Proteomes" id="UP000595847"/>
    </source>
</evidence>
<sequence length="394" mass="41552">MKEAVIVAGARTAIGRAKRGSLKDVHPVDMGAAVVSDLLRRVPQLDPADIEDVIIGNAVPEAEQGMNMARLIGLRAGLPTNVSGITINRFCSSGLQTIAYAAQQIMVGGADVLIAGGVESMSLLPMTGHKVALNPTLVETMPEAYMSMGHTAEEVAKRYQISREEQDAFALRSHQRAAAALAADKFRDEIVPMTVKTHVIDENHKLHVQERVFDRDEGVRADTSLEALAKLKPVFHVKGTVTAGNSSQTSDGAAAVLIMSAEKAAELGVEPIAKFRSFTVGGVDPDVMGIGPVVAIPKALKMAGLSIEDVDLYELNEAFASQSLAVIREMGLDEEKVNVNGGAIALGHPMGCTGAKLTISLLNELKRRGGKYGVVTMCIGGGMGAAGVFEMMQA</sequence>
<evidence type="ECO:0000256" key="6">
    <source>
        <dbReference type="PIRSR" id="PIRSR000429-1"/>
    </source>
</evidence>
<dbReference type="InterPro" id="IPR020617">
    <property type="entry name" value="Thiolase_C"/>
</dbReference>
<dbReference type="GO" id="GO:0006635">
    <property type="term" value="P:fatty acid beta-oxidation"/>
    <property type="evidence" value="ECO:0007669"/>
    <property type="project" value="TreeGrafter"/>
</dbReference>